<keyword evidence="5 10" id="KW-1133">Transmembrane helix</keyword>
<dbReference type="HOGENOM" id="CLU_027592_0_1_1"/>
<evidence type="ECO:0000256" key="8">
    <source>
        <dbReference type="ARBA" id="ARBA00023170"/>
    </source>
</evidence>
<keyword evidence="9" id="KW-0807">Transducer</keyword>
<dbReference type="Pfam" id="PF02076">
    <property type="entry name" value="STE3"/>
    <property type="match status" value="1"/>
</dbReference>
<evidence type="ECO:0000313" key="11">
    <source>
        <dbReference type="EMBL" id="EGO02390.1"/>
    </source>
</evidence>
<accession>F8PR99</accession>
<proteinExistence type="inferred from homology"/>
<dbReference type="OMA" id="CHIPAPL"/>
<evidence type="ECO:0000256" key="7">
    <source>
        <dbReference type="ARBA" id="ARBA00023136"/>
    </source>
</evidence>
<evidence type="ECO:0000313" key="12">
    <source>
        <dbReference type="Proteomes" id="UP000008063"/>
    </source>
</evidence>
<dbReference type="PANTHER" id="PTHR28097:SF1">
    <property type="entry name" value="PHEROMONE A FACTOR RECEPTOR"/>
    <property type="match status" value="1"/>
</dbReference>
<comment type="subcellular location">
    <subcellularLocation>
        <location evidence="1">Membrane</location>
        <topology evidence="1">Multi-pass membrane protein</topology>
    </subcellularLocation>
</comment>
<keyword evidence="12" id="KW-1185">Reference proteome</keyword>
<evidence type="ECO:0000256" key="6">
    <source>
        <dbReference type="ARBA" id="ARBA00023040"/>
    </source>
</evidence>
<name>F8PR99_SERL3</name>
<feature type="transmembrane region" description="Helical" evidence="10">
    <location>
        <begin position="258"/>
        <end position="277"/>
    </location>
</feature>
<organism evidence="12">
    <name type="scientific">Serpula lacrymans var. lacrymans (strain S7.3)</name>
    <name type="common">Dry rot fungus</name>
    <dbReference type="NCBI Taxonomy" id="936435"/>
    <lineage>
        <taxon>Eukaryota</taxon>
        <taxon>Fungi</taxon>
        <taxon>Dikarya</taxon>
        <taxon>Basidiomycota</taxon>
        <taxon>Agaricomycotina</taxon>
        <taxon>Agaricomycetes</taxon>
        <taxon>Agaricomycetidae</taxon>
        <taxon>Boletales</taxon>
        <taxon>Coniophorineae</taxon>
        <taxon>Serpulaceae</taxon>
        <taxon>Serpula</taxon>
    </lineage>
</organism>
<evidence type="ECO:0000256" key="2">
    <source>
        <dbReference type="ARBA" id="ARBA00011085"/>
    </source>
</evidence>
<evidence type="ECO:0000256" key="10">
    <source>
        <dbReference type="SAM" id="Phobius"/>
    </source>
</evidence>
<dbReference type="OrthoDB" id="2874149at2759"/>
<feature type="transmembrane region" description="Helical" evidence="10">
    <location>
        <begin position="37"/>
        <end position="55"/>
    </location>
</feature>
<keyword evidence="7 10" id="KW-0472">Membrane</keyword>
<dbReference type="GO" id="GO:0000750">
    <property type="term" value="P:pheromone-dependent signal transduction involved in conjugation with cellular fusion"/>
    <property type="evidence" value="ECO:0007669"/>
    <property type="project" value="TreeGrafter"/>
</dbReference>
<reference evidence="12" key="1">
    <citation type="journal article" date="2011" name="Science">
        <title>The plant cell wall-decomposing machinery underlies the functional diversity of forest fungi.</title>
        <authorList>
            <person name="Eastwood D.C."/>
            <person name="Floudas D."/>
            <person name="Binder M."/>
            <person name="Majcherczyk A."/>
            <person name="Schneider P."/>
            <person name="Aerts A."/>
            <person name="Asiegbu F.O."/>
            <person name="Baker S.E."/>
            <person name="Barry K."/>
            <person name="Bendiksby M."/>
            <person name="Blumentritt M."/>
            <person name="Coutinho P.M."/>
            <person name="Cullen D."/>
            <person name="de Vries R.P."/>
            <person name="Gathman A."/>
            <person name="Goodell B."/>
            <person name="Henrissat B."/>
            <person name="Ihrmark K."/>
            <person name="Kauserud H."/>
            <person name="Kohler A."/>
            <person name="LaButti K."/>
            <person name="Lapidus A."/>
            <person name="Lavin J.L."/>
            <person name="Lee Y.-H."/>
            <person name="Lindquist E."/>
            <person name="Lilly W."/>
            <person name="Lucas S."/>
            <person name="Morin E."/>
            <person name="Murat C."/>
            <person name="Oguiza J.A."/>
            <person name="Park J."/>
            <person name="Pisabarro A.G."/>
            <person name="Riley R."/>
            <person name="Rosling A."/>
            <person name="Salamov A."/>
            <person name="Schmidt O."/>
            <person name="Schmutz J."/>
            <person name="Skrede I."/>
            <person name="Stenlid J."/>
            <person name="Wiebenga A."/>
            <person name="Xie X."/>
            <person name="Kuees U."/>
            <person name="Hibbett D.S."/>
            <person name="Hoffmeister D."/>
            <person name="Hoegberg N."/>
            <person name="Martin F."/>
            <person name="Grigoriev I.V."/>
            <person name="Watkinson S.C."/>
        </authorList>
    </citation>
    <scope>NUCLEOTIDE SEQUENCE [LARGE SCALE GENOMIC DNA]</scope>
    <source>
        <strain evidence="12">strain S7.3</strain>
    </source>
</reference>
<dbReference type="Proteomes" id="UP000008063">
    <property type="component" value="Unassembled WGS sequence"/>
</dbReference>
<evidence type="ECO:0000256" key="3">
    <source>
        <dbReference type="ARBA" id="ARBA00022507"/>
    </source>
</evidence>
<keyword evidence="3" id="KW-0589">Pheromone response</keyword>
<dbReference type="FunCoup" id="F8PR99">
    <property type="interactions" value="87"/>
</dbReference>
<dbReference type="InterPro" id="IPR001499">
    <property type="entry name" value="GPCR_STE3"/>
</dbReference>
<feature type="transmembrane region" description="Helical" evidence="10">
    <location>
        <begin position="6"/>
        <end position="25"/>
    </location>
</feature>
<dbReference type="PANTHER" id="PTHR28097">
    <property type="entry name" value="PHEROMONE A FACTOR RECEPTOR"/>
    <property type="match status" value="1"/>
</dbReference>
<feature type="transmembrane region" description="Helical" evidence="10">
    <location>
        <begin position="191"/>
        <end position="213"/>
    </location>
</feature>
<dbReference type="InParanoid" id="F8PR99"/>
<comment type="similarity">
    <text evidence="2">Belongs to the G-protein coupled receptor 4 family.</text>
</comment>
<dbReference type="PRINTS" id="PR00899">
    <property type="entry name" value="GPCRSTE3"/>
</dbReference>
<evidence type="ECO:0000256" key="4">
    <source>
        <dbReference type="ARBA" id="ARBA00022692"/>
    </source>
</evidence>
<dbReference type="GO" id="GO:0004932">
    <property type="term" value="F:mating-type factor pheromone receptor activity"/>
    <property type="evidence" value="ECO:0007669"/>
    <property type="project" value="InterPro"/>
</dbReference>
<evidence type="ECO:0008006" key="13">
    <source>
        <dbReference type="Google" id="ProtNLM"/>
    </source>
</evidence>
<keyword evidence="6" id="KW-0297">G-protein coupled receptor</keyword>
<evidence type="ECO:0000256" key="1">
    <source>
        <dbReference type="ARBA" id="ARBA00004141"/>
    </source>
</evidence>
<protein>
    <recommendedName>
        <fullName evidence="13">Fungal pheromone STE3G-protein-coupled receptor</fullName>
    </recommendedName>
</protein>
<dbReference type="eggNOG" id="ENOG502S44N">
    <property type="taxonomic scope" value="Eukaryota"/>
</dbReference>
<dbReference type="EMBL" id="GL945477">
    <property type="protein sequence ID" value="EGO02390.1"/>
    <property type="molecule type" value="Genomic_DNA"/>
</dbReference>
<evidence type="ECO:0000256" key="9">
    <source>
        <dbReference type="ARBA" id="ARBA00023224"/>
    </source>
</evidence>
<sequence length="328" mass="36842">MVSTNLVFSGFSFIGFILVIVLLPLHIKARNIGKCSFIIWTSLLCFNGFINSIIWNDNVTNWAPVWCDISSRLIIAGPVGVNSAYLCIARRLYLVISVVMHDQSESRVRRNFRSSNQFTNFNLVILSYIVQFERFRILETIGCLPALEKTQLLFPVLIGPLAVVTVAIAVYASESHLKGWAQLNEHFVRLLALVLVMVVCSVTPGVWTIVFSATDGTMTPWPGWDYVHANISQISQHTTHGWQTLGPGYVVHVELQRWVFVVYAIIFFALFGFTTGAKKSYSLLFNFMAGRPRELEVSGAPEARSELRLGVCHIPAPLIIFIIFSIQE</sequence>
<keyword evidence="4 10" id="KW-0812">Transmembrane</keyword>
<dbReference type="GO" id="GO:0005886">
    <property type="term" value="C:plasma membrane"/>
    <property type="evidence" value="ECO:0007669"/>
    <property type="project" value="TreeGrafter"/>
</dbReference>
<dbReference type="AlphaFoldDB" id="F8PR99"/>
<gene>
    <name evidence="11" type="ORF">SERLA73DRAFT_104809</name>
</gene>
<feature type="transmembrane region" description="Helical" evidence="10">
    <location>
        <begin position="307"/>
        <end position="326"/>
    </location>
</feature>
<feature type="transmembrane region" description="Helical" evidence="10">
    <location>
        <begin position="152"/>
        <end position="171"/>
    </location>
</feature>
<keyword evidence="8" id="KW-0675">Receptor</keyword>
<evidence type="ECO:0000256" key="5">
    <source>
        <dbReference type="ARBA" id="ARBA00022989"/>
    </source>
</evidence>